<evidence type="ECO:0000256" key="3">
    <source>
        <dbReference type="ARBA" id="ARBA00047645"/>
    </source>
</evidence>
<dbReference type="Pfam" id="PF00708">
    <property type="entry name" value="Acylphosphatase"/>
    <property type="match status" value="1"/>
</dbReference>
<protein>
    <recommendedName>
        <fullName evidence="2 4">acylphosphatase</fullName>
        <ecNumber evidence="2 4">3.6.1.7</ecNumber>
    </recommendedName>
</protein>
<dbReference type="Gene3D" id="3.30.70.100">
    <property type="match status" value="1"/>
</dbReference>
<dbReference type="RefSeq" id="WP_149668367.1">
    <property type="nucleotide sequence ID" value="NZ_VTUZ01000002.1"/>
</dbReference>
<dbReference type="Proteomes" id="UP000325273">
    <property type="component" value="Unassembled WGS sequence"/>
</dbReference>
<dbReference type="InterPro" id="IPR036046">
    <property type="entry name" value="Acylphosphatase-like_dom_sf"/>
</dbReference>
<dbReference type="SUPFAM" id="SSF54975">
    <property type="entry name" value="Acylphosphatase/BLUF domain-like"/>
    <property type="match status" value="1"/>
</dbReference>
<evidence type="ECO:0000259" key="6">
    <source>
        <dbReference type="PROSITE" id="PS51160"/>
    </source>
</evidence>
<evidence type="ECO:0000256" key="4">
    <source>
        <dbReference type="PROSITE-ProRule" id="PRU00520"/>
    </source>
</evidence>
<dbReference type="InterPro" id="IPR020456">
    <property type="entry name" value="Acylphosphatase"/>
</dbReference>
<dbReference type="GO" id="GO:0003998">
    <property type="term" value="F:acylphosphatase activity"/>
    <property type="evidence" value="ECO:0007669"/>
    <property type="project" value="UniProtKB-EC"/>
</dbReference>
<evidence type="ECO:0000313" key="8">
    <source>
        <dbReference type="Proteomes" id="UP000325273"/>
    </source>
</evidence>
<dbReference type="EMBL" id="VTUZ01000002">
    <property type="protein sequence ID" value="KAA1014831.1"/>
    <property type="molecule type" value="Genomic_DNA"/>
</dbReference>
<gene>
    <name evidence="7" type="ORF">FVF58_02540</name>
</gene>
<dbReference type="PROSITE" id="PS00151">
    <property type="entry name" value="ACYLPHOSPHATASE_2"/>
    <property type="match status" value="1"/>
</dbReference>
<evidence type="ECO:0000256" key="1">
    <source>
        <dbReference type="ARBA" id="ARBA00005614"/>
    </source>
</evidence>
<keyword evidence="8" id="KW-1185">Reference proteome</keyword>
<evidence type="ECO:0000256" key="2">
    <source>
        <dbReference type="ARBA" id="ARBA00012150"/>
    </source>
</evidence>
<comment type="caution">
    <text evidence="7">The sequence shown here is derived from an EMBL/GenBank/DDBJ whole genome shotgun (WGS) entry which is preliminary data.</text>
</comment>
<comment type="catalytic activity">
    <reaction evidence="3 4">
        <text>an acyl phosphate + H2O = a carboxylate + phosphate + H(+)</text>
        <dbReference type="Rhea" id="RHEA:14965"/>
        <dbReference type="ChEBI" id="CHEBI:15377"/>
        <dbReference type="ChEBI" id="CHEBI:15378"/>
        <dbReference type="ChEBI" id="CHEBI:29067"/>
        <dbReference type="ChEBI" id="CHEBI:43474"/>
        <dbReference type="ChEBI" id="CHEBI:59918"/>
        <dbReference type="EC" id="3.6.1.7"/>
    </reaction>
</comment>
<feature type="active site" evidence="4">
    <location>
        <position position="45"/>
    </location>
</feature>
<dbReference type="AlphaFoldDB" id="A0A5B0HI30"/>
<accession>A0A5B0HI30</accession>
<proteinExistence type="inferred from homology"/>
<dbReference type="EC" id="3.6.1.7" evidence="2 4"/>
<reference evidence="7 8" key="1">
    <citation type="submission" date="2019-08" db="EMBL/GenBank/DDBJ databases">
        <title>Paraburkholderia sp. DCY113.</title>
        <authorList>
            <person name="Kang J."/>
        </authorList>
    </citation>
    <scope>NUCLEOTIDE SEQUENCE [LARGE SCALE GENOMIC DNA]</scope>
    <source>
        <strain evidence="7 8">DCY113</strain>
    </source>
</reference>
<dbReference type="PANTHER" id="PTHR47268">
    <property type="entry name" value="ACYLPHOSPHATASE"/>
    <property type="match status" value="1"/>
</dbReference>
<dbReference type="InterPro" id="IPR017968">
    <property type="entry name" value="Acylphosphatase_CS"/>
</dbReference>
<name>A0A5B0HI30_9BURK</name>
<organism evidence="7 8">
    <name type="scientific">Paraburkholderia panacisoli</name>
    <dbReference type="NCBI Taxonomy" id="2603818"/>
    <lineage>
        <taxon>Bacteria</taxon>
        <taxon>Pseudomonadati</taxon>
        <taxon>Pseudomonadota</taxon>
        <taxon>Betaproteobacteria</taxon>
        <taxon>Burkholderiales</taxon>
        <taxon>Burkholderiaceae</taxon>
        <taxon>Paraburkholderia</taxon>
    </lineage>
</organism>
<evidence type="ECO:0000313" key="7">
    <source>
        <dbReference type="EMBL" id="KAA1014831.1"/>
    </source>
</evidence>
<feature type="active site" evidence="4">
    <location>
        <position position="27"/>
    </location>
</feature>
<keyword evidence="4" id="KW-0378">Hydrolase</keyword>
<comment type="similarity">
    <text evidence="1 5">Belongs to the acylphosphatase family.</text>
</comment>
<dbReference type="PROSITE" id="PS51160">
    <property type="entry name" value="ACYLPHOSPHATASE_3"/>
    <property type="match status" value="1"/>
</dbReference>
<feature type="domain" description="Acylphosphatase-like" evidence="6">
    <location>
        <begin position="12"/>
        <end position="100"/>
    </location>
</feature>
<dbReference type="PANTHER" id="PTHR47268:SF4">
    <property type="entry name" value="ACYLPHOSPHATASE"/>
    <property type="match status" value="1"/>
</dbReference>
<sequence length="102" mass="11794">MESHENEWSLETRLVQVRGQVQGMDYREACVRRARELCVTGWVRNRMDGSVEAMLQGSPEQLAEMYDWLSEGMSAALVDELEVTEVQPPFVRFDNFELLPTL</sequence>
<dbReference type="InterPro" id="IPR001792">
    <property type="entry name" value="Acylphosphatase-like_dom"/>
</dbReference>
<evidence type="ECO:0000256" key="5">
    <source>
        <dbReference type="RuleBase" id="RU004168"/>
    </source>
</evidence>